<dbReference type="RefSeq" id="WP_369045388.1">
    <property type="nucleotide sequence ID" value="NZ_CP163302.1"/>
</dbReference>
<dbReference type="InterPro" id="IPR021239">
    <property type="entry name" value="DUF2625"/>
</dbReference>
<accession>A0AB39L0X2</accession>
<evidence type="ECO:0000313" key="1">
    <source>
        <dbReference type="EMBL" id="XDP44746.1"/>
    </source>
</evidence>
<reference evidence="1" key="1">
    <citation type="submission" date="2024-07" db="EMBL/GenBank/DDBJ databases">
        <authorList>
            <person name="fu j."/>
        </authorList>
    </citation>
    <scope>NUCLEOTIDE SEQUENCE</scope>
    <source>
        <strain evidence="1">P10A9</strain>
    </source>
</reference>
<dbReference type="Pfam" id="PF10946">
    <property type="entry name" value="DUF2625"/>
    <property type="match status" value="1"/>
</dbReference>
<proteinExistence type="predicted"/>
<gene>
    <name evidence="1" type="ORF">AB5L97_15955</name>
</gene>
<sequence>MTSPRSEDELAGVDDPAWPDIARMASEAPLVVEILPVRGSEGRRTLYRLQVTARSTLGAIALNCGGLIIDRGWLRILGAGAPGLDDLATANNLGDPVEVSPAPGQLVIAYDILGGVFAINHHDSAAPAGEVCYWGPDTLAWSPLGVGHSAFIRWALGGGLSDFYRDFRWPGWETQVAAMPIEDGISVYPFLWTEQGRNIDSSSRRAVPFTEILELNQKFAREVAAGPK</sequence>
<dbReference type="EMBL" id="CP163302">
    <property type="protein sequence ID" value="XDP44746.1"/>
    <property type="molecule type" value="Genomic_DNA"/>
</dbReference>
<protein>
    <submittedName>
        <fullName evidence="1">DUF2625 family protein</fullName>
    </submittedName>
</protein>
<dbReference type="KEGG" id="spue:AB5L97_15955"/>
<name>A0AB39L0X2_9MICC</name>
<organism evidence="1">
    <name type="scientific">Sinomonas puerhi</name>
    <dbReference type="NCBI Taxonomy" id="3238584"/>
    <lineage>
        <taxon>Bacteria</taxon>
        <taxon>Bacillati</taxon>
        <taxon>Actinomycetota</taxon>
        <taxon>Actinomycetes</taxon>
        <taxon>Micrococcales</taxon>
        <taxon>Micrococcaceae</taxon>
        <taxon>Sinomonas</taxon>
    </lineage>
</organism>
<dbReference type="AlphaFoldDB" id="A0AB39L0X2"/>